<accession>A0A8J6PLY5</accession>
<dbReference type="RefSeq" id="WP_187536874.1">
    <property type="nucleotide sequence ID" value="NZ_JACRTL010000011.1"/>
</dbReference>
<dbReference type="AlphaFoldDB" id="A0A8J6PLY5"/>
<feature type="region of interest" description="Disordered" evidence="1">
    <location>
        <begin position="36"/>
        <end position="55"/>
    </location>
</feature>
<protein>
    <submittedName>
        <fullName evidence="2">Uncharacterized protein</fullName>
    </submittedName>
</protein>
<dbReference type="EMBL" id="JACRTL010000011">
    <property type="protein sequence ID" value="MBC8612050.1"/>
    <property type="molecule type" value="Genomic_DNA"/>
</dbReference>
<reference evidence="2" key="1">
    <citation type="submission" date="2020-08" db="EMBL/GenBank/DDBJ databases">
        <title>Genome public.</title>
        <authorList>
            <person name="Liu C."/>
            <person name="Sun Q."/>
        </authorList>
    </citation>
    <scope>NUCLEOTIDE SEQUENCE</scope>
    <source>
        <strain evidence="2">NSJ-15</strain>
    </source>
</reference>
<evidence type="ECO:0000313" key="3">
    <source>
        <dbReference type="Proteomes" id="UP000632659"/>
    </source>
</evidence>
<evidence type="ECO:0000313" key="2">
    <source>
        <dbReference type="EMBL" id="MBC8612050.1"/>
    </source>
</evidence>
<evidence type="ECO:0000256" key="1">
    <source>
        <dbReference type="SAM" id="MobiDB-lite"/>
    </source>
</evidence>
<gene>
    <name evidence="2" type="ORF">H8702_13210</name>
</gene>
<feature type="compositionally biased region" description="Basic and acidic residues" evidence="1">
    <location>
        <begin position="36"/>
        <end position="48"/>
    </location>
</feature>
<name>A0A8J6PLY5_9FIRM</name>
<organism evidence="2 3">
    <name type="scientific">Massiliimalia timonensis</name>
    <dbReference type="NCBI Taxonomy" id="1987501"/>
    <lineage>
        <taxon>Bacteria</taxon>
        <taxon>Bacillati</taxon>
        <taxon>Bacillota</taxon>
        <taxon>Clostridia</taxon>
        <taxon>Eubacteriales</taxon>
        <taxon>Oscillospiraceae</taxon>
        <taxon>Massiliimalia</taxon>
    </lineage>
</organism>
<dbReference type="Proteomes" id="UP000632659">
    <property type="component" value="Unassembled WGS sequence"/>
</dbReference>
<sequence>MFDFSKLEQSIMSLPQRIEKAAEAYGRTVSVKMEGEAKENRPWHDRTAQARQRLKGRCEKEPGKLRIYLSHGVDYGIYLELAHEKRYAIIYPTLRKEAPEVISGMRGLLDKI</sequence>
<proteinExistence type="predicted"/>
<keyword evidence="3" id="KW-1185">Reference proteome</keyword>
<comment type="caution">
    <text evidence="2">The sequence shown here is derived from an EMBL/GenBank/DDBJ whole genome shotgun (WGS) entry which is preliminary data.</text>
</comment>